<proteinExistence type="predicted"/>
<gene>
    <name evidence="1" type="ORF">MNBD_GAMMA26-1797</name>
</gene>
<dbReference type="AlphaFoldDB" id="A0A3B1BGM6"/>
<accession>A0A3B1BGM6</accession>
<name>A0A3B1BGM6_9ZZZZ</name>
<sequence>MYRQAQQYPTDNSTENVLLQQCGKDKKQSFIPAAINRHFAKAIPLAIVLYGITKEKDRVTQNLLIITLVIEN</sequence>
<dbReference type="EMBL" id="UOFX01000080">
    <property type="protein sequence ID" value="VAX10964.1"/>
    <property type="molecule type" value="Genomic_DNA"/>
</dbReference>
<organism evidence="1">
    <name type="scientific">hydrothermal vent metagenome</name>
    <dbReference type="NCBI Taxonomy" id="652676"/>
    <lineage>
        <taxon>unclassified sequences</taxon>
        <taxon>metagenomes</taxon>
        <taxon>ecological metagenomes</taxon>
    </lineage>
</organism>
<evidence type="ECO:0000313" key="1">
    <source>
        <dbReference type="EMBL" id="VAX10964.1"/>
    </source>
</evidence>
<protein>
    <submittedName>
        <fullName evidence="1">Uncharacterized protein</fullName>
    </submittedName>
</protein>
<reference evidence="1" key="1">
    <citation type="submission" date="2018-06" db="EMBL/GenBank/DDBJ databases">
        <authorList>
            <person name="Zhirakovskaya E."/>
        </authorList>
    </citation>
    <scope>NUCLEOTIDE SEQUENCE</scope>
</reference>